<dbReference type="Proteomes" id="UP000257109">
    <property type="component" value="Unassembled WGS sequence"/>
</dbReference>
<feature type="non-terminal residue" evidence="2">
    <location>
        <position position="1"/>
    </location>
</feature>
<organism evidence="2 3">
    <name type="scientific">Mucuna pruriens</name>
    <name type="common">Velvet bean</name>
    <name type="synonym">Dolichos pruriens</name>
    <dbReference type="NCBI Taxonomy" id="157652"/>
    <lineage>
        <taxon>Eukaryota</taxon>
        <taxon>Viridiplantae</taxon>
        <taxon>Streptophyta</taxon>
        <taxon>Embryophyta</taxon>
        <taxon>Tracheophyta</taxon>
        <taxon>Spermatophyta</taxon>
        <taxon>Magnoliopsida</taxon>
        <taxon>eudicotyledons</taxon>
        <taxon>Gunneridae</taxon>
        <taxon>Pentapetalae</taxon>
        <taxon>rosids</taxon>
        <taxon>fabids</taxon>
        <taxon>Fabales</taxon>
        <taxon>Fabaceae</taxon>
        <taxon>Papilionoideae</taxon>
        <taxon>50 kb inversion clade</taxon>
        <taxon>NPAAA clade</taxon>
        <taxon>indigoferoid/millettioid clade</taxon>
        <taxon>Phaseoleae</taxon>
        <taxon>Mucuna</taxon>
    </lineage>
</organism>
<evidence type="ECO:0000259" key="1">
    <source>
        <dbReference type="Pfam" id="PF25597"/>
    </source>
</evidence>
<dbReference type="InterPro" id="IPR039537">
    <property type="entry name" value="Retrotran_Ty1/copia-like"/>
</dbReference>
<dbReference type="OrthoDB" id="1434865at2759"/>
<protein>
    <recommendedName>
        <fullName evidence="1">Retroviral polymerase SH3-like domain-containing protein</fullName>
    </recommendedName>
</protein>
<feature type="domain" description="Retroviral polymerase SH3-like" evidence="1">
    <location>
        <begin position="458"/>
        <end position="506"/>
    </location>
</feature>
<keyword evidence="3" id="KW-1185">Reference proteome</keyword>
<evidence type="ECO:0000313" key="3">
    <source>
        <dbReference type="Proteomes" id="UP000257109"/>
    </source>
</evidence>
<gene>
    <name evidence="2" type="ORF">CR513_29569</name>
</gene>
<dbReference type="InterPro" id="IPR057670">
    <property type="entry name" value="SH3_retrovirus"/>
</dbReference>
<dbReference type="AlphaFoldDB" id="A0A371GDZ8"/>
<name>A0A371GDZ8_MUCPR</name>
<dbReference type="EMBL" id="QJKJ01005840">
    <property type="protein sequence ID" value="RDX88789.1"/>
    <property type="molecule type" value="Genomic_DNA"/>
</dbReference>
<comment type="caution">
    <text evidence="2">The sequence shown here is derived from an EMBL/GenBank/DDBJ whole genome shotgun (WGS) entry which is preliminary data.</text>
</comment>
<reference evidence="2" key="1">
    <citation type="submission" date="2018-05" db="EMBL/GenBank/DDBJ databases">
        <title>Draft genome of Mucuna pruriens seed.</title>
        <authorList>
            <person name="Nnadi N.E."/>
            <person name="Vos R."/>
            <person name="Hasami M.H."/>
            <person name="Devisetty U.K."/>
            <person name="Aguiy J.C."/>
        </authorList>
    </citation>
    <scope>NUCLEOTIDE SEQUENCE [LARGE SCALE GENOMIC DNA]</scope>
    <source>
        <strain evidence="2">JCA_2017</strain>
    </source>
</reference>
<sequence>MNNERECLNFAVLQSANIFYIKCDIPKLRGDNYKTKISVGIRGSIDQHDKVRYLMHATDEQFTTADKSLASTFIMQFSSIKFTRIRGVHDHIMHIRDIIAQLNVEESFLLYYILCTLPHHYALFKIFYNKHKDKWSINKLLTVCSKGGKVEDGIGAKVFLLQREGTHEERLNKKGTQLSFVCYESNENLRKPVGSKQYIYSGRRMSSYVEAIGILEKTFYVPIFSKNLISISRLAPLGFSFNFLYTSFILSNKTEIIGFGALIDGHYKIKLQNVAYNFIHVTTGSKQCVVNEESSILGYISIERIKRLVNEGVLSTLNFIDFETCVDCIKEKQTNKSKRGAKRSTNLLEIIHTYICYPNKDITIFNAEVEKQYEIQIKIVRSDSGGEYYGRYIENGQALVYYVSFFGLEWCGKKKKSNFNEHDENTKDDNIYIKLSFDQDCLEDTFGVAQRLETKIYNPQETKLDPKTIIGYFIGYAEKSKGYKFYCPTHNTRIVESRNAKFHENDLINGNIVNGKDQCEAQPYGSIEQHVPQQDNEATLRRYTRVKKLAIPSDYIVYLQESYYNIGAENDPEMFSQAYGIIP</sequence>
<evidence type="ECO:0000313" key="2">
    <source>
        <dbReference type="EMBL" id="RDX88789.1"/>
    </source>
</evidence>
<dbReference type="PANTHER" id="PTHR42648">
    <property type="entry name" value="TRANSPOSASE, PUTATIVE-RELATED"/>
    <property type="match status" value="1"/>
</dbReference>
<accession>A0A371GDZ8</accession>
<proteinExistence type="predicted"/>
<dbReference type="PANTHER" id="PTHR42648:SF28">
    <property type="entry name" value="TRANSPOSON-ENCODED PROTEIN WITH RIBONUCLEASE H-LIKE AND RETROVIRUS ZINC FINGER-LIKE DOMAINS"/>
    <property type="match status" value="1"/>
</dbReference>
<dbReference type="Pfam" id="PF25597">
    <property type="entry name" value="SH3_retrovirus"/>
    <property type="match status" value="1"/>
</dbReference>